<dbReference type="Proteomes" id="UP001445335">
    <property type="component" value="Unassembled WGS sequence"/>
</dbReference>
<organism evidence="2 3">
    <name type="scientific">Elliptochloris bilobata</name>
    <dbReference type="NCBI Taxonomy" id="381761"/>
    <lineage>
        <taxon>Eukaryota</taxon>
        <taxon>Viridiplantae</taxon>
        <taxon>Chlorophyta</taxon>
        <taxon>core chlorophytes</taxon>
        <taxon>Trebouxiophyceae</taxon>
        <taxon>Trebouxiophyceae incertae sedis</taxon>
        <taxon>Elliptochloris clade</taxon>
        <taxon>Elliptochloris</taxon>
    </lineage>
</organism>
<dbReference type="AlphaFoldDB" id="A0AAW1QXU3"/>
<gene>
    <name evidence="2" type="ORF">WJX81_005737</name>
</gene>
<protein>
    <submittedName>
        <fullName evidence="2">Uncharacterized protein</fullName>
    </submittedName>
</protein>
<keyword evidence="1" id="KW-0472">Membrane</keyword>
<feature type="transmembrane region" description="Helical" evidence="1">
    <location>
        <begin position="31"/>
        <end position="53"/>
    </location>
</feature>
<keyword evidence="1" id="KW-1133">Transmembrane helix</keyword>
<sequence length="102" mass="11215">MPLEPHVTCVRVCAAVLLQVGAPPLAVHASLALTAGFGIGSLVLLWLVVLCLASRRRRYEAFQRAIWNELERRRKLAEGARRPPHLQQVVVVINPCNSVQSG</sequence>
<name>A0AAW1QXU3_9CHLO</name>
<evidence type="ECO:0000256" key="1">
    <source>
        <dbReference type="SAM" id="Phobius"/>
    </source>
</evidence>
<dbReference type="EMBL" id="JALJOU010000066">
    <property type="protein sequence ID" value="KAK9826380.1"/>
    <property type="molecule type" value="Genomic_DNA"/>
</dbReference>
<proteinExistence type="predicted"/>
<keyword evidence="1" id="KW-0812">Transmembrane</keyword>
<evidence type="ECO:0000313" key="2">
    <source>
        <dbReference type="EMBL" id="KAK9826380.1"/>
    </source>
</evidence>
<reference evidence="2 3" key="1">
    <citation type="journal article" date="2024" name="Nat. Commun.">
        <title>Phylogenomics reveals the evolutionary origins of lichenization in chlorophyte algae.</title>
        <authorList>
            <person name="Puginier C."/>
            <person name="Libourel C."/>
            <person name="Otte J."/>
            <person name="Skaloud P."/>
            <person name="Haon M."/>
            <person name="Grisel S."/>
            <person name="Petersen M."/>
            <person name="Berrin J.G."/>
            <person name="Delaux P.M."/>
            <person name="Dal Grande F."/>
            <person name="Keller J."/>
        </authorList>
    </citation>
    <scope>NUCLEOTIDE SEQUENCE [LARGE SCALE GENOMIC DNA]</scope>
    <source>
        <strain evidence="2 3">SAG 245.80</strain>
    </source>
</reference>
<keyword evidence="3" id="KW-1185">Reference proteome</keyword>
<evidence type="ECO:0000313" key="3">
    <source>
        <dbReference type="Proteomes" id="UP001445335"/>
    </source>
</evidence>
<accession>A0AAW1QXU3</accession>
<comment type="caution">
    <text evidence="2">The sequence shown here is derived from an EMBL/GenBank/DDBJ whole genome shotgun (WGS) entry which is preliminary data.</text>
</comment>